<reference evidence="2" key="2">
    <citation type="submission" date="2021-04" db="EMBL/GenBank/DDBJ databases">
        <authorList>
            <person name="Gilroy R."/>
        </authorList>
    </citation>
    <scope>NUCLEOTIDE SEQUENCE</scope>
    <source>
        <strain evidence="2">ChiBcec18-1249</strain>
    </source>
</reference>
<keyword evidence="1" id="KW-0472">Membrane</keyword>
<reference evidence="2" key="1">
    <citation type="journal article" date="2021" name="PeerJ">
        <title>Extensive microbial diversity within the chicken gut microbiome revealed by metagenomics and culture.</title>
        <authorList>
            <person name="Gilroy R."/>
            <person name="Ravi A."/>
            <person name="Getino M."/>
            <person name="Pursley I."/>
            <person name="Horton D.L."/>
            <person name="Alikhan N.F."/>
            <person name="Baker D."/>
            <person name="Gharbi K."/>
            <person name="Hall N."/>
            <person name="Watson M."/>
            <person name="Adriaenssens E.M."/>
            <person name="Foster-Nyarko E."/>
            <person name="Jarju S."/>
            <person name="Secka A."/>
            <person name="Antonio M."/>
            <person name="Oren A."/>
            <person name="Chaudhuri R.R."/>
            <person name="La Ragione R."/>
            <person name="Hildebrand F."/>
            <person name="Pallen M.J."/>
        </authorList>
    </citation>
    <scope>NUCLEOTIDE SEQUENCE</scope>
    <source>
        <strain evidence="2">ChiBcec18-1249</strain>
    </source>
</reference>
<evidence type="ECO:0000313" key="3">
    <source>
        <dbReference type="Proteomes" id="UP000823824"/>
    </source>
</evidence>
<gene>
    <name evidence="2" type="ORF">H9787_06650</name>
</gene>
<dbReference type="SUPFAM" id="SSF53850">
    <property type="entry name" value="Periplasmic binding protein-like II"/>
    <property type="match status" value="1"/>
</dbReference>
<evidence type="ECO:0000256" key="1">
    <source>
        <dbReference type="SAM" id="Phobius"/>
    </source>
</evidence>
<proteinExistence type="predicted"/>
<keyword evidence="1" id="KW-1133">Transmembrane helix</keyword>
<comment type="caution">
    <text evidence="2">The sequence shown here is derived from an EMBL/GenBank/DDBJ whole genome shotgun (WGS) entry which is preliminary data.</text>
</comment>
<sequence>MGSKSKWIGLIILLAVIAAAAIYLLLGGGPQPEPTVLRGYVGGEKIGLLEDEAVQDILEREYSLTLDYAKAGSLDMVAADHEGRDFLFPSSQTALEYYQQLYGAPDKSQIVFNTPIVLYTHRPILEAFQKEGLVTERDGVYYMDMAGLVAEIEAGTAWADLGLPELYGTVAVNTTDPVRSNSGNMFAGLLANVLCGGVADVDSVEAVLPRLKAIFEKLGYMEASSSDLFDQFLKTGMGAKPVIAGYENQLLEFAVENPEDWAQLKDDIVLLYPTPTVWSSHVYIALDEAGEAGIDALLDEEVQRLAWENHGFRTEVSGTDADEDHFGVPHLAAEITQVAAMPSYAAMEKIIAALS</sequence>
<evidence type="ECO:0000313" key="2">
    <source>
        <dbReference type="EMBL" id="HJB13375.1"/>
    </source>
</evidence>
<dbReference type="EMBL" id="DWZJ01000054">
    <property type="protein sequence ID" value="HJB13375.1"/>
    <property type="molecule type" value="Genomic_DNA"/>
</dbReference>
<dbReference type="AlphaFoldDB" id="A0A9D2LJP8"/>
<protein>
    <recommendedName>
        <fullName evidence="4">Extracellular solute-binding protein</fullName>
    </recommendedName>
</protein>
<feature type="transmembrane region" description="Helical" evidence="1">
    <location>
        <begin position="7"/>
        <end position="26"/>
    </location>
</feature>
<dbReference type="Proteomes" id="UP000823824">
    <property type="component" value="Unassembled WGS sequence"/>
</dbReference>
<keyword evidence="1" id="KW-0812">Transmembrane</keyword>
<accession>A0A9D2LJP8</accession>
<evidence type="ECO:0008006" key="4">
    <source>
        <dbReference type="Google" id="ProtNLM"/>
    </source>
</evidence>
<organism evidence="2 3">
    <name type="scientific">Candidatus Oscillibacter excrementigallinarum</name>
    <dbReference type="NCBI Taxonomy" id="2838716"/>
    <lineage>
        <taxon>Bacteria</taxon>
        <taxon>Bacillati</taxon>
        <taxon>Bacillota</taxon>
        <taxon>Clostridia</taxon>
        <taxon>Eubacteriales</taxon>
        <taxon>Oscillospiraceae</taxon>
        <taxon>Oscillibacter</taxon>
    </lineage>
</organism>
<name>A0A9D2LJP8_9FIRM</name>